<dbReference type="Proteomes" id="UP000178230">
    <property type="component" value="Unassembled WGS sequence"/>
</dbReference>
<dbReference type="GO" id="GO:0008664">
    <property type="term" value="F:RNA 2',3'-cyclic 3'-phosphodiesterase activity"/>
    <property type="evidence" value="ECO:0007669"/>
    <property type="project" value="InterPro"/>
</dbReference>
<keyword evidence="1" id="KW-0378">Hydrolase</keyword>
<gene>
    <name evidence="3" type="ORF">A2Y99_00905</name>
</gene>
<dbReference type="PANTHER" id="PTHR35561:SF1">
    <property type="entry name" value="RNA 2',3'-CYCLIC PHOSPHODIESTERASE"/>
    <property type="match status" value="1"/>
</dbReference>
<evidence type="ECO:0000313" key="4">
    <source>
        <dbReference type="Proteomes" id="UP000178230"/>
    </source>
</evidence>
<sequence>SLKEISQLEIEFDQVGFFDRNELIIWLGIKKNPHLVNLARKLDQQMGKLGFSVESRMFSPHVTIGRGKRLEDKEKNEVKDFIDNATTILPSQFSVSYISLMQSVLTTNGPIYSEIERFDITN</sequence>
<dbReference type="Pfam" id="PF02834">
    <property type="entry name" value="LigT_PEase"/>
    <property type="match status" value="1"/>
</dbReference>
<dbReference type="GO" id="GO:0016874">
    <property type="term" value="F:ligase activity"/>
    <property type="evidence" value="ECO:0007669"/>
    <property type="project" value="UniProtKB-KW"/>
</dbReference>
<dbReference type="InterPro" id="IPR009097">
    <property type="entry name" value="Cyclic_Pdiesterase"/>
</dbReference>
<reference evidence="3 4" key="1">
    <citation type="journal article" date="2016" name="Nat. Commun.">
        <title>Thousands of microbial genomes shed light on interconnected biogeochemical processes in an aquifer system.</title>
        <authorList>
            <person name="Anantharaman K."/>
            <person name="Brown C.T."/>
            <person name="Hug L.A."/>
            <person name="Sharon I."/>
            <person name="Castelle C.J."/>
            <person name="Probst A.J."/>
            <person name="Thomas B.C."/>
            <person name="Singh A."/>
            <person name="Wilkins M.J."/>
            <person name="Karaoz U."/>
            <person name="Brodie E.L."/>
            <person name="Williams K.H."/>
            <person name="Hubbard S.S."/>
            <person name="Banfield J.F."/>
        </authorList>
    </citation>
    <scope>NUCLEOTIDE SEQUENCE [LARGE SCALE GENOMIC DNA]</scope>
</reference>
<feature type="domain" description="Phosphoesterase HXTX" evidence="2">
    <location>
        <begin position="32"/>
        <end position="112"/>
    </location>
</feature>
<accession>A0A1F5YJX3</accession>
<dbReference type="InterPro" id="IPR014051">
    <property type="entry name" value="Phosphoesterase_HXTX"/>
</dbReference>
<feature type="non-terminal residue" evidence="3">
    <location>
        <position position="1"/>
    </location>
</feature>
<keyword evidence="3" id="KW-0436">Ligase</keyword>
<organism evidence="3 4">
    <name type="scientific">Candidatus Gottesmanbacteria bacterium RBG_13_37_7</name>
    <dbReference type="NCBI Taxonomy" id="1798369"/>
    <lineage>
        <taxon>Bacteria</taxon>
        <taxon>Candidatus Gottesmaniibacteriota</taxon>
    </lineage>
</organism>
<dbReference type="InterPro" id="IPR004175">
    <property type="entry name" value="RNA_CPDase"/>
</dbReference>
<dbReference type="GO" id="GO:0004113">
    <property type="term" value="F:2',3'-cyclic-nucleotide 3'-phosphodiesterase activity"/>
    <property type="evidence" value="ECO:0007669"/>
    <property type="project" value="InterPro"/>
</dbReference>
<dbReference type="Gene3D" id="3.90.1140.10">
    <property type="entry name" value="Cyclic phosphodiesterase"/>
    <property type="match status" value="1"/>
</dbReference>
<evidence type="ECO:0000313" key="3">
    <source>
        <dbReference type="EMBL" id="OGG00394.1"/>
    </source>
</evidence>
<dbReference type="EMBL" id="MFIY01000011">
    <property type="protein sequence ID" value="OGG00394.1"/>
    <property type="molecule type" value="Genomic_DNA"/>
</dbReference>
<comment type="caution">
    <text evidence="3">The sequence shown here is derived from an EMBL/GenBank/DDBJ whole genome shotgun (WGS) entry which is preliminary data.</text>
</comment>
<proteinExistence type="predicted"/>
<dbReference type="NCBIfam" id="TIGR02258">
    <property type="entry name" value="2_5_ligase"/>
    <property type="match status" value="1"/>
</dbReference>
<evidence type="ECO:0000259" key="2">
    <source>
        <dbReference type="Pfam" id="PF02834"/>
    </source>
</evidence>
<name>A0A1F5YJX3_9BACT</name>
<protein>
    <submittedName>
        <fullName evidence="3">2'-5' RNA ligase</fullName>
    </submittedName>
</protein>
<dbReference type="AlphaFoldDB" id="A0A1F5YJX3"/>
<evidence type="ECO:0000256" key="1">
    <source>
        <dbReference type="ARBA" id="ARBA00022801"/>
    </source>
</evidence>
<dbReference type="PANTHER" id="PTHR35561">
    <property type="entry name" value="RNA 2',3'-CYCLIC PHOSPHODIESTERASE"/>
    <property type="match status" value="1"/>
</dbReference>
<dbReference type="SUPFAM" id="SSF55144">
    <property type="entry name" value="LigT-like"/>
    <property type="match status" value="1"/>
</dbReference>